<sequence>MHVISIKMLREFWQKHPEAEGVLREWHSVVEHAEFKDFNHVRKVFNSADYVPPFTVFDVGGNDYRVVVVVRYRFKKVFVRHVLTHREYDDWNKLYRKGKV</sequence>
<reference evidence="1" key="1">
    <citation type="submission" date="2020-10" db="EMBL/GenBank/DDBJ databases">
        <title>Connecting structure to function with the recovery of over 1000 high-quality activated sludge metagenome-assembled genomes encoding full-length rRNA genes using long-read sequencing.</title>
        <authorList>
            <person name="Singleton C.M."/>
            <person name="Petriglieri F."/>
            <person name="Kristensen J.M."/>
            <person name="Kirkegaard R.H."/>
            <person name="Michaelsen T.Y."/>
            <person name="Andersen M.H."/>
            <person name="Karst S.M."/>
            <person name="Dueholm M.S."/>
            <person name="Nielsen P.H."/>
            <person name="Albertsen M."/>
        </authorList>
    </citation>
    <scope>NUCLEOTIDE SEQUENCE</scope>
    <source>
        <strain evidence="1">Bjer_18-Q3-R1-45_BAT3C.347</strain>
    </source>
</reference>
<dbReference type="Pfam" id="PF09907">
    <property type="entry name" value="HigB_toxin"/>
    <property type="match status" value="1"/>
</dbReference>
<accession>A0A9D7HNT5</accession>
<dbReference type="GO" id="GO:0110001">
    <property type="term" value="C:toxin-antitoxin complex"/>
    <property type="evidence" value="ECO:0007669"/>
    <property type="project" value="InterPro"/>
</dbReference>
<evidence type="ECO:0000313" key="2">
    <source>
        <dbReference type="Proteomes" id="UP000807785"/>
    </source>
</evidence>
<name>A0A9D7HNT5_9PROT</name>
<dbReference type="GO" id="GO:0004519">
    <property type="term" value="F:endonuclease activity"/>
    <property type="evidence" value="ECO:0007669"/>
    <property type="project" value="InterPro"/>
</dbReference>
<dbReference type="AlphaFoldDB" id="A0A9D7HNT5"/>
<protein>
    <submittedName>
        <fullName evidence="1">Type II toxin-antitoxin system HigB family toxin</fullName>
    </submittedName>
</protein>
<proteinExistence type="predicted"/>
<dbReference type="Proteomes" id="UP000807785">
    <property type="component" value="Unassembled WGS sequence"/>
</dbReference>
<comment type="caution">
    <text evidence="1">The sequence shown here is derived from an EMBL/GenBank/DDBJ whole genome shotgun (WGS) entry which is preliminary data.</text>
</comment>
<dbReference type="GO" id="GO:0003723">
    <property type="term" value="F:RNA binding"/>
    <property type="evidence" value="ECO:0007669"/>
    <property type="project" value="InterPro"/>
</dbReference>
<gene>
    <name evidence="1" type="ORF">IPH26_20055</name>
</gene>
<organism evidence="1 2">
    <name type="scientific">Candidatus Methylophosphatis roskildensis</name>
    <dbReference type="NCBI Taxonomy" id="2899263"/>
    <lineage>
        <taxon>Bacteria</taxon>
        <taxon>Pseudomonadati</taxon>
        <taxon>Pseudomonadota</taxon>
        <taxon>Betaproteobacteria</taxon>
        <taxon>Nitrosomonadales</taxon>
        <taxon>Sterolibacteriaceae</taxon>
        <taxon>Candidatus Methylophosphatis</taxon>
    </lineage>
</organism>
<dbReference type="InterPro" id="IPR018669">
    <property type="entry name" value="Toxin_HigB"/>
</dbReference>
<dbReference type="EMBL" id="JADJEV010000005">
    <property type="protein sequence ID" value="MBK6975128.1"/>
    <property type="molecule type" value="Genomic_DNA"/>
</dbReference>
<evidence type="ECO:0000313" key="1">
    <source>
        <dbReference type="EMBL" id="MBK6975128.1"/>
    </source>
</evidence>